<evidence type="ECO:0000313" key="3">
    <source>
        <dbReference type="Proteomes" id="UP000199120"/>
    </source>
</evidence>
<dbReference type="Proteomes" id="UP000199120">
    <property type="component" value="Unassembled WGS sequence"/>
</dbReference>
<keyword evidence="1" id="KW-1133">Transmembrane helix</keyword>
<keyword evidence="1" id="KW-0472">Membrane</keyword>
<dbReference type="OrthoDB" id="9102192at2"/>
<protein>
    <submittedName>
        <fullName evidence="2">Uncharacterized protein</fullName>
    </submittedName>
</protein>
<evidence type="ECO:0000313" key="2">
    <source>
        <dbReference type="EMBL" id="SEK18168.1"/>
    </source>
</evidence>
<gene>
    <name evidence="2" type="ORF">SAMN05192542_10113</name>
</gene>
<sequence length="84" mass="9927">MATLVRRVFKVVLFCGLFRLLLPYVHPYPVEWTESQSLAWLHAANRLGIRDPDDLFFWVTVVMNLVATTLAYVAIVKLWRYCRR</sequence>
<evidence type="ECO:0000256" key="1">
    <source>
        <dbReference type="SAM" id="Phobius"/>
    </source>
</evidence>
<dbReference type="EMBL" id="FOAJ01000001">
    <property type="protein sequence ID" value="SEK18168.1"/>
    <property type="molecule type" value="Genomic_DNA"/>
</dbReference>
<feature type="transmembrane region" description="Helical" evidence="1">
    <location>
        <begin position="55"/>
        <end position="79"/>
    </location>
</feature>
<reference evidence="3" key="1">
    <citation type="submission" date="2016-10" db="EMBL/GenBank/DDBJ databases">
        <authorList>
            <person name="Varghese N."/>
            <person name="Submissions S."/>
        </authorList>
    </citation>
    <scope>NUCLEOTIDE SEQUENCE [LARGE SCALE GENOMIC DNA]</scope>
    <source>
        <strain evidence="3">LMG 26416</strain>
    </source>
</reference>
<proteinExistence type="predicted"/>
<keyword evidence="1" id="KW-0812">Transmembrane</keyword>
<dbReference type="AlphaFoldDB" id="A0A1H7EWJ4"/>
<keyword evidence="3" id="KW-1185">Reference proteome</keyword>
<organism evidence="2 3">
    <name type="scientific">Paraburkholderia caballeronis</name>
    <dbReference type="NCBI Taxonomy" id="416943"/>
    <lineage>
        <taxon>Bacteria</taxon>
        <taxon>Pseudomonadati</taxon>
        <taxon>Pseudomonadota</taxon>
        <taxon>Betaproteobacteria</taxon>
        <taxon>Burkholderiales</taxon>
        <taxon>Burkholderiaceae</taxon>
        <taxon>Paraburkholderia</taxon>
    </lineage>
</organism>
<dbReference type="STRING" id="416943.SAMN05445871_6253"/>
<accession>A0A1H7EWJ4</accession>
<name>A0A1H7EWJ4_9BURK</name>